<dbReference type="Proteomes" id="UP000197019">
    <property type="component" value="Chromosome"/>
</dbReference>
<protein>
    <submittedName>
        <fullName evidence="1">Uncharacterized protein</fullName>
    </submittedName>
</protein>
<proteinExistence type="predicted"/>
<dbReference type="EMBL" id="CP022129">
    <property type="protein sequence ID" value="ASF47768.1"/>
    <property type="molecule type" value="Genomic_DNA"/>
</dbReference>
<reference evidence="1 2" key="1">
    <citation type="submission" date="2017-06" db="EMBL/GenBank/DDBJ databases">
        <title>Genome Sequencing of the methanotroph Methylovulum psychrotolerants str. HV10-M2 isolated from a high-altitude environment.</title>
        <authorList>
            <person name="Mateos-Rivera A."/>
        </authorList>
    </citation>
    <scope>NUCLEOTIDE SEQUENCE [LARGE SCALE GENOMIC DNA]</scope>
    <source>
        <strain evidence="1 2">HV10_M2</strain>
    </source>
</reference>
<evidence type="ECO:0000313" key="2">
    <source>
        <dbReference type="Proteomes" id="UP000197019"/>
    </source>
</evidence>
<evidence type="ECO:0000313" key="1">
    <source>
        <dbReference type="EMBL" id="ASF47768.1"/>
    </source>
</evidence>
<gene>
    <name evidence="1" type="ORF">CEK71_17795</name>
</gene>
<organism evidence="1 2">
    <name type="scientific">Methylovulum psychrotolerans</name>
    <dbReference type="NCBI Taxonomy" id="1704499"/>
    <lineage>
        <taxon>Bacteria</taxon>
        <taxon>Pseudomonadati</taxon>
        <taxon>Pseudomonadota</taxon>
        <taxon>Gammaproteobacteria</taxon>
        <taxon>Methylococcales</taxon>
        <taxon>Methylococcaceae</taxon>
        <taxon>Methylovulum</taxon>
    </lineage>
</organism>
<dbReference type="AlphaFoldDB" id="A0A1Z4C2K7"/>
<sequence>MDIEYVFVPPNSIYYPYTLLSYTDKSGFNQACPAELVLGKTHDEIKKLDNDDNNIASFKNTKSESKSYSLDLDSKIKAKLGAKYTDLDHFNISLRKGKKIEFYENLDSVIENIIKNCGANIRIAIKNNPEFKYFLPTSVFRYDIDFDLQTKNNTKITGELPYEVFQVISAKLGINSGNDNNQSLTGEHMFIGFNGIPMEATIEELILSNRAYIAALANILPHTCHNCADFTPFFSDEKPQPKLYDMTRILNKLLNPSNPDFDK</sequence>
<dbReference type="KEGG" id="mpsy:CEK71_17795"/>
<keyword evidence="2" id="KW-1185">Reference proteome</keyword>
<accession>A0A1Z4C2K7</accession>
<name>A0A1Z4C2K7_9GAMM</name>